<evidence type="ECO:0000256" key="2">
    <source>
        <dbReference type="SAM" id="MobiDB-lite"/>
    </source>
</evidence>
<evidence type="ECO:0000313" key="4">
    <source>
        <dbReference type="EMBL" id="CRK95739.1"/>
    </source>
</evidence>
<dbReference type="Proteomes" id="UP000183832">
    <property type="component" value="Unassembled WGS sequence"/>
</dbReference>
<organism evidence="4 5">
    <name type="scientific">Clunio marinus</name>
    <dbReference type="NCBI Taxonomy" id="568069"/>
    <lineage>
        <taxon>Eukaryota</taxon>
        <taxon>Metazoa</taxon>
        <taxon>Ecdysozoa</taxon>
        <taxon>Arthropoda</taxon>
        <taxon>Hexapoda</taxon>
        <taxon>Insecta</taxon>
        <taxon>Pterygota</taxon>
        <taxon>Neoptera</taxon>
        <taxon>Endopterygota</taxon>
        <taxon>Diptera</taxon>
        <taxon>Nematocera</taxon>
        <taxon>Chironomoidea</taxon>
        <taxon>Chironomidae</taxon>
        <taxon>Clunio</taxon>
    </lineage>
</organism>
<feature type="domain" description="SMC hinge" evidence="3">
    <location>
        <begin position="304"/>
        <end position="398"/>
    </location>
</feature>
<dbReference type="PANTHER" id="PTHR18937">
    <property type="entry name" value="STRUCTURAL MAINTENANCE OF CHROMOSOMES SMC FAMILY MEMBER"/>
    <property type="match status" value="1"/>
</dbReference>
<dbReference type="STRING" id="568069.A0A1J1I6B8"/>
<evidence type="ECO:0000256" key="1">
    <source>
        <dbReference type="SAM" id="Coils"/>
    </source>
</evidence>
<dbReference type="Pfam" id="PF06470">
    <property type="entry name" value="SMC_hinge"/>
    <property type="match status" value="1"/>
</dbReference>
<evidence type="ECO:0000313" key="5">
    <source>
        <dbReference type="Proteomes" id="UP000183832"/>
    </source>
</evidence>
<dbReference type="GO" id="GO:0051276">
    <property type="term" value="P:chromosome organization"/>
    <property type="evidence" value="ECO:0007669"/>
    <property type="project" value="InterPro"/>
</dbReference>
<dbReference type="InterPro" id="IPR036277">
    <property type="entry name" value="SMC_hinge_sf"/>
</dbReference>
<reference evidence="4 5" key="1">
    <citation type="submission" date="2015-04" db="EMBL/GenBank/DDBJ databases">
        <authorList>
            <person name="Syromyatnikov M.Y."/>
            <person name="Popov V.N."/>
        </authorList>
    </citation>
    <scope>NUCLEOTIDE SEQUENCE [LARGE SCALE GENOMIC DNA]</scope>
</reference>
<dbReference type="Gene3D" id="1.20.1060.20">
    <property type="match status" value="1"/>
</dbReference>
<dbReference type="EMBL" id="CVRI01000042">
    <property type="protein sequence ID" value="CRK95739.1"/>
    <property type="molecule type" value="Genomic_DNA"/>
</dbReference>
<proteinExistence type="predicted"/>
<accession>A0A1J1I6B8</accession>
<dbReference type="GO" id="GO:0005524">
    <property type="term" value="F:ATP binding"/>
    <property type="evidence" value="ECO:0007669"/>
    <property type="project" value="InterPro"/>
</dbReference>
<keyword evidence="1" id="KW-0175">Coiled coil</keyword>
<protein>
    <submittedName>
        <fullName evidence="4">CLUMA_CG009196, isoform A</fullName>
    </submittedName>
</protein>
<dbReference type="Gene3D" id="3.30.70.1620">
    <property type="match status" value="1"/>
</dbReference>
<dbReference type="SUPFAM" id="SSF75553">
    <property type="entry name" value="Smc hinge domain"/>
    <property type="match status" value="1"/>
</dbReference>
<name>A0A1J1I6B8_9DIPT</name>
<dbReference type="AlphaFoldDB" id="A0A1J1I6B8"/>
<evidence type="ECO:0000259" key="3">
    <source>
        <dbReference type="Pfam" id="PF06470"/>
    </source>
</evidence>
<feature type="coiled-coil region" evidence="1">
    <location>
        <begin position="87"/>
        <end position="114"/>
    </location>
</feature>
<dbReference type="InterPro" id="IPR010935">
    <property type="entry name" value="SMC_hinge"/>
</dbReference>
<keyword evidence="5" id="KW-1185">Reference proteome</keyword>
<sequence>MNLKKQRALNAEKRKIHKKNESNKRRSQLVKEFDGKSIQFNLFKIFHNAKFLESVENFNHDEQLLIEDFESSIVEQDDILIHSYHNKNIATEEIKQMNQQIEELNEDFIKSKELHNQNKIIDNVQSNLKRYLETIKEDIAKRIRSIRCDIEQLGSNSNDLKDEYSQLNSNFNQDLENVLWELELKTRKTVACEAEMEELQDDLKSSFHTLNNLENKFYPLNEKLNELKTVLMEKLQKKKQLESFLVPKLQSISPESSVNNIKARENILKDLKENFSSRIIGRLSQLWPTSGETDADHCNVFKRLGEFSETIIVDTKETALECISYLKLKQLSDINEAFLPLNELSDQKTSNDFLPAGELPPYCEIVEKLIKVSNEELMRSFIYFLKPSLICGSLNESETLITWDGSKKLNVVSRDTSTCFDKEGFLKYDGLDHEKIHEVTTVDDSESYRRKNSEILEKKTELWSLNDELQLIGKEIKIYEKMSASQKQLLEHEKKHYEYLKEVIKTLECSDKRIRQMESISSMQGKLDKKMEIHFNDFCKKFGFESIKMFLKNNKSWLLAITPDDLPDNVSLIQEQLKRLEVNFESLHQNLKGNVNVVEKSREFLIALDTLSQQIEKERGKIGKDVSQTRIKRINSDLAAISQKVALQKKNVGSVKEKFEEVAVERKERFVKCLNALNNGIGECCQQMFDGNVIANLKVAKNNDEPYLGDTIFTWYTILNSPKILTELDKNYDAALAFIFAIVKMKGHKLIILNDISGKISKHAKKFIHLQNDYQIISISSRRSDMDTSNFLLHPDSKSNLFTIKRCR</sequence>
<feature type="region of interest" description="Disordered" evidence="2">
    <location>
        <begin position="1"/>
        <end position="26"/>
    </location>
</feature>
<feature type="coiled-coil region" evidence="1">
    <location>
        <begin position="150"/>
        <end position="241"/>
    </location>
</feature>
<dbReference type="GO" id="GO:0005694">
    <property type="term" value="C:chromosome"/>
    <property type="evidence" value="ECO:0007669"/>
    <property type="project" value="InterPro"/>
</dbReference>
<gene>
    <name evidence="4" type="ORF">CLUMA_CG009196</name>
</gene>